<dbReference type="Proteomes" id="UP000254487">
    <property type="component" value="Unassembled WGS sequence"/>
</dbReference>
<name>A0A377ZCI6_KLEPO</name>
<evidence type="ECO:0000313" key="1">
    <source>
        <dbReference type="EMBL" id="STU66767.1"/>
    </source>
</evidence>
<evidence type="ECO:0000313" key="2">
    <source>
        <dbReference type="Proteomes" id="UP000254487"/>
    </source>
</evidence>
<reference evidence="1 2" key="1">
    <citation type="submission" date="2018-06" db="EMBL/GenBank/DDBJ databases">
        <authorList>
            <consortium name="Pathogen Informatics"/>
            <person name="Doyle S."/>
        </authorList>
    </citation>
    <scope>NUCLEOTIDE SEQUENCE [LARGE SCALE GENOMIC DNA]</scope>
    <source>
        <strain evidence="1 2">NCTC10313</strain>
    </source>
</reference>
<proteinExistence type="predicted"/>
<organism evidence="1 2">
    <name type="scientific">Klebsiella pneumoniae subsp. ozaenae</name>
    <dbReference type="NCBI Taxonomy" id="574"/>
    <lineage>
        <taxon>Bacteria</taxon>
        <taxon>Pseudomonadati</taxon>
        <taxon>Pseudomonadota</taxon>
        <taxon>Gammaproteobacteria</taxon>
        <taxon>Enterobacterales</taxon>
        <taxon>Enterobacteriaceae</taxon>
        <taxon>Klebsiella/Raoultella group</taxon>
        <taxon>Klebsiella</taxon>
        <taxon>Klebsiella pneumoniae complex</taxon>
    </lineage>
</organism>
<accession>A0A377ZCI6</accession>
<dbReference type="AlphaFoldDB" id="A0A377ZCI6"/>
<dbReference type="EMBL" id="UGLW01000003">
    <property type="protein sequence ID" value="STU66767.1"/>
    <property type="molecule type" value="Genomic_DNA"/>
</dbReference>
<sequence length="45" mass="5143">MMFKSIKNGDAVKDIATRRIDMKINMGHITKRFKVVNKLPAVTPQ</sequence>
<gene>
    <name evidence="1" type="ORF">NCTC10313_02643</name>
</gene>
<protein>
    <submittedName>
        <fullName evidence="1">Uncharacterized protein</fullName>
    </submittedName>
</protein>